<feature type="transmembrane region" description="Helical" evidence="5">
    <location>
        <begin position="79"/>
        <end position="104"/>
    </location>
</feature>
<proteinExistence type="predicted"/>
<reference evidence="6" key="1">
    <citation type="journal article" date="2021" name="Nat. Commun.">
        <title>Genetic determinants of endophytism in the Arabidopsis root mycobiome.</title>
        <authorList>
            <person name="Mesny F."/>
            <person name="Miyauchi S."/>
            <person name="Thiergart T."/>
            <person name="Pickel B."/>
            <person name="Atanasova L."/>
            <person name="Karlsson M."/>
            <person name="Huettel B."/>
            <person name="Barry K.W."/>
            <person name="Haridas S."/>
            <person name="Chen C."/>
            <person name="Bauer D."/>
            <person name="Andreopoulos W."/>
            <person name="Pangilinan J."/>
            <person name="LaButti K."/>
            <person name="Riley R."/>
            <person name="Lipzen A."/>
            <person name="Clum A."/>
            <person name="Drula E."/>
            <person name="Henrissat B."/>
            <person name="Kohler A."/>
            <person name="Grigoriev I.V."/>
            <person name="Martin F.M."/>
            <person name="Hacquard S."/>
        </authorList>
    </citation>
    <scope>NUCLEOTIDE SEQUENCE</scope>
    <source>
        <strain evidence="6">MPI-SDFR-AT-0120</strain>
    </source>
</reference>
<keyword evidence="3 5" id="KW-1133">Transmembrane helix</keyword>
<protein>
    <submittedName>
        <fullName evidence="6">RTA1 like protein-domain-containing protein</fullName>
    </submittedName>
</protein>
<keyword evidence="4 5" id="KW-0472">Membrane</keyword>
<dbReference type="AlphaFoldDB" id="A0A8K0RDS0"/>
<dbReference type="OrthoDB" id="3358017at2759"/>
<dbReference type="EMBL" id="JAGMVJ010000003">
    <property type="protein sequence ID" value="KAH7092415.1"/>
    <property type="molecule type" value="Genomic_DNA"/>
</dbReference>
<comment type="subcellular location">
    <subcellularLocation>
        <location evidence="1">Membrane</location>
        <topology evidence="1">Multi-pass membrane protein</topology>
    </subcellularLocation>
</comment>
<feature type="transmembrane region" description="Helical" evidence="5">
    <location>
        <begin position="155"/>
        <end position="178"/>
    </location>
</feature>
<dbReference type="GO" id="GO:0016020">
    <property type="term" value="C:membrane"/>
    <property type="evidence" value="ECO:0007669"/>
    <property type="project" value="UniProtKB-SubCell"/>
</dbReference>
<dbReference type="Pfam" id="PF04479">
    <property type="entry name" value="RTA1"/>
    <property type="match status" value="1"/>
</dbReference>
<evidence type="ECO:0000313" key="7">
    <source>
        <dbReference type="Proteomes" id="UP000813461"/>
    </source>
</evidence>
<dbReference type="PANTHER" id="PTHR31465">
    <property type="entry name" value="PROTEIN RTA1-RELATED"/>
    <property type="match status" value="1"/>
</dbReference>
<feature type="transmembrane region" description="Helical" evidence="5">
    <location>
        <begin position="17"/>
        <end position="36"/>
    </location>
</feature>
<dbReference type="InterPro" id="IPR007568">
    <property type="entry name" value="RTA1"/>
</dbReference>
<name>A0A8K0RDS0_9PLEO</name>
<gene>
    <name evidence="6" type="ORF">FB567DRAFT_625417</name>
</gene>
<dbReference type="PANTHER" id="PTHR31465:SF1">
    <property type="entry name" value="PROTEIN RTA1-RELATED"/>
    <property type="match status" value="1"/>
</dbReference>
<feature type="transmembrane region" description="Helical" evidence="5">
    <location>
        <begin position="125"/>
        <end position="143"/>
    </location>
</feature>
<evidence type="ECO:0000256" key="3">
    <source>
        <dbReference type="ARBA" id="ARBA00022989"/>
    </source>
</evidence>
<evidence type="ECO:0000256" key="2">
    <source>
        <dbReference type="ARBA" id="ARBA00022692"/>
    </source>
</evidence>
<evidence type="ECO:0000313" key="6">
    <source>
        <dbReference type="EMBL" id="KAH7092415.1"/>
    </source>
</evidence>
<keyword evidence="7" id="KW-1185">Reference proteome</keyword>
<organism evidence="6 7">
    <name type="scientific">Paraphoma chrysanthemicola</name>
    <dbReference type="NCBI Taxonomy" id="798071"/>
    <lineage>
        <taxon>Eukaryota</taxon>
        <taxon>Fungi</taxon>
        <taxon>Dikarya</taxon>
        <taxon>Ascomycota</taxon>
        <taxon>Pezizomycotina</taxon>
        <taxon>Dothideomycetes</taxon>
        <taxon>Pleosporomycetidae</taxon>
        <taxon>Pleosporales</taxon>
        <taxon>Pleosporineae</taxon>
        <taxon>Phaeosphaeriaceae</taxon>
        <taxon>Paraphoma</taxon>
    </lineage>
</organism>
<evidence type="ECO:0000256" key="4">
    <source>
        <dbReference type="ARBA" id="ARBA00023136"/>
    </source>
</evidence>
<keyword evidence="2 5" id="KW-0812">Transmembrane</keyword>
<comment type="caution">
    <text evidence="6">The sequence shown here is derived from an EMBL/GenBank/DDBJ whole genome shotgun (WGS) entry which is preliminary data.</text>
</comment>
<feature type="transmembrane region" description="Helical" evidence="5">
    <location>
        <begin position="199"/>
        <end position="216"/>
    </location>
</feature>
<evidence type="ECO:0000256" key="1">
    <source>
        <dbReference type="ARBA" id="ARBA00004141"/>
    </source>
</evidence>
<evidence type="ECO:0000256" key="5">
    <source>
        <dbReference type="SAM" id="Phobius"/>
    </source>
</evidence>
<accession>A0A8K0RDS0</accession>
<dbReference type="Proteomes" id="UP000813461">
    <property type="component" value="Unassembled WGS sequence"/>
</dbReference>
<feature type="transmembrane region" description="Helical" evidence="5">
    <location>
        <begin position="48"/>
        <end position="67"/>
    </location>
</feature>
<sequence>MAESASEQNFFFQYKPSIAGVVIATIVSSIITGVHIFRFVKTFKTIRLKMFVVLSMAAFNEVLGYILRIPGSRSKPSGGLFSLSPLLFFITPLMATSVIYFVFFKIATAIAAHHSSVKLSILIKLWSANDIVCQLLISSGAMVASRGHHKSGKGILLAGIAIHTVMLGVFVVVVAMWHRRTSSGHVAASPRLLKSTQRDVFAIYLSCGLIVVRGLFRFIEVASGPNGPFQKREAPFYFYDFLPIAVASVVCLQWYDSDNLKPLVQATSEEC</sequence>
<feature type="transmembrane region" description="Helical" evidence="5">
    <location>
        <begin position="236"/>
        <end position="255"/>
    </location>
</feature>